<keyword evidence="3" id="KW-1185">Reference proteome</keyword>
<evidence type="ECO:0000313" key="3">
    <source>
        <dbReference type="Proteomes" id="UP001218638"/>
    </source>
</evidence>
<dbReference type="KEGG" id="slom:PXH66_03070"/>
<dbReference type="EMBL" id="CP119075">
    <property type="protein sequence ID" value="WED65828.1"/>
    <property type="molecule type" value="Genomic_DNA"/>
</dbReference>
<dbReference type="RefSeq" id="WP_330930358.1">
    <property type="nucleotide sequence ID" value="NZ_CP119075.1"/>
</dbReference>
<evidence type="ECO:0000256" key="1">
    <source>
        <dbReference type="SAM" id="MobiDB-lite"/>
    </source>
</evidence>
<reference evidence="2" key="1">
    <citation type="submission" date="2023-03" db="EMBL/GenBank/DDBJ databases">
        <title>Lomoglobus Profundus gen. nov., sp. nov., a novel member of the phylum Verrucomicrobia, isolated from deep-marine sediment of South China Sea.</title>
        <authorList>
            <person name="Ahmad T."/>
            <person name="Ishaq S.E."/>
            <person name="Wang F."/>
        </authorList>
    </citation>
    <scope>NUCLEOTIDE SEQUENCE</scope>
    <source>
        <strain evidence="2">LMO-M01</strain>
    </source>
</reference>
<proteinExistence type="predicted"/>
<dbReference type="Proteomes" id="UP001218638">
    <property type="component" value="Chromosome"/>
</dbReference>
<feature type="region of interest" description="Disordered" evidence="1">
    <location>
        <begin position="108"/>
        <end position="133"/>
    </location>
</feature>
<protein>
    <submittedName>
        <fullName evidence="2">Uncharacterized protein</fullName>
    </submittedName>
</protein>
<evidence type="ECO:0000313" key="2">
    <source>
        <dbReference type="EMBL" id="WED65828.1"/>
    </source>
</evidence>
<sequence length="133" mass="15585">MHTVETRSTYGERYCRAHHIPSELFLHHVAARSLHAPLRWFWPFFKVSLADYLDVDLDCIRIAATLKSHRDLEDELVEFSYHPRNQSFFRRVLRQRLSTHRLRRVLRGASAGTSSPFSARGSLIKPEKPKSKD</sequence>
<gene>
    <name evidence="2" type="ORF">PXH66_03070</name>
</gene>
<name>A0AAF0CPT1_9BACT</name>
<organism evidence="2 3">
    <name type="scientific">Synoicihabitans lomoniglobus</name>
    <dbReference type="NCBI Taxonomy" id="2909285"/>
    <lineage>
        <taxon>Bacteria</taxon>
        <taxon>Pseudomonadati</taxon>
        <taxon>Verrucomicrobiota</taxon>
        <taxon>Opitutia</taxon>
        <taxon>Opitutales</taxon>
        <taxon>Opitutaceae</taxon>
        <taxon>Synoicihabitans</taxon>
    </lineage>
</organism>
<dbReference type="AlphaFoldDB" id="A0AAF0CPT1"/>
<accession>A0AAF0CPT1</accession>